<proteinExistence type="predicted"/>
<dbReference type="AlphaFoldDB" id="A0A6C0E616"/>
<reference evidence="1" key="1">
    <citation type="journal article" date="2020" name="Nature">
        <title>Giant virus diversity and host interactions through global metagenomics.</title>
        <authorList>
            <person name="Schulz F."/>
            <person name="Roux S."/>
            <person name="Paez-Espino D."/>
            <person name="Jungbluth S."/>
            <person name="Walsh D.A."/>
            <person name="Denef V.J."/>
            <person name="McMahon K.D."/>
            <person name="Konstantinidis K.T."/>
            <person name="Eloe-Fadrosh E.A."/>
            <person name="Kyrpides N.C."/>
            <person name="Woyke T."/>
        </authorList>
    </citation>
    <scope>NUCLEOTIDE SEQUENCE</scope>
    <source>
        <strain evidence="1">GVMAG-M-3300023179-132</strain>
    </source>
</reference>
<sequence>MTIFFTTPIDNNIIVELLKKNCVKINNYYVFDTISFRKGEYNESIKNFIDHCRLCYKPKYQYYLDRKLTAKSFLTIMRQICNHNNIIFTNEIKYSNSTYETIYKFWIEEIKNV</sequence>
<dbReference type="EMBL" id="MN739736">
    <property type="protein sequence ID" value="QHT24010.1"/>
    <property type="molecule type" value="Genomic_DNA"/>
</dbReference>
<name>A0A6C0E616_9ZZZZ</name>
<protein>
    <submittedName>
        <fullName evidence="1">Uncharacterized protein</fullName>
    </submittedName>
</protein>
<organism evidence="1">
    <name type="scientific">viral metagenome</name>
    <dbReference type="NCBI Taxonomy" id="1070528"/>
    <lineage>
        <taxon>unclassified sequences</taxon>
        <taxon>metagenomes</taxon>
        <taxon>organismal metagenomes</taxon>
    </lineage>
</organism>
<evidence type="ECO:0000313" key="1">
    <source>
        <dbReference type="EMBL" id="QHT24010.1"/>
    </source>
</evidence>
<accession>A0A6C0E616</accession>